<dbReference type="OrthoDB" id="9922969at2"/>
<evidence type="ECO:0000313" key="1">
    <source>
        <dbReference type="EMBL" id="RDU23855.1"/>
    </source>
</evidence>
<organism evidence="1 2">
    <name type="scientific">Anaerosacchariphilus polymeriproducens</name>
    <dbReference type="NCBI Taxonomy" id="1812858"/>
    <lineage>
        <taxon>Bacteria</taxon>
        <taxon>Bacillati</taxon>
        <taxon>Bacillota</taxon>
        <taxon>Clostridia</taxon>
        <taxon>Lachnospirales</taxon>
        <taxon>Lachnospiraceae</taxon>
        <taxon>Anaerosacchariphilus</taxon>
    </lineage>
</organism>
<accession>A0A371AW98</accession>
<protein>
    <submittedName>
        <fullName evidence="1">Uncharacterized protein</fullName>
    </submittedName>
</protein>
<reference evidence="1 2" key="1">
    <citation type="submission" date="2018-07" db="EMBL/GenBank/DDBJ databases">
        <title>Anaerosacharophilus polymeroproducens gen. nov. sp. nov., an anaerobic bacterium isolated from salt field.</title>
        <authorList>
            <person name="Kim W."/>
            <person name="Yang S.-H."/>
            <person name="Oh J."/>
            <person name="Lee J.-H."/>
            <person name="Kwon K.K."/>
        </authorList>
    </citation>
    <scope>NUCLEOTIDE SEQUENCE [LARGE SCALE GENOMIC DNA]</scope>
    <source>
        <strain evidence="1 2">MCWD5</strain>
    </source>
</reference>
<gene>
    <name evidence="1" type="ORF">DWV06_08330</name>
</gene>
<dbReference type="Proteomes" id="UP000255036">
    <property type="component" value="Unassembled WGS sequence"/>
</dbReference>
<proteinExistence type="predicted"/>
<dbReference type="EMBL" id="QRCT01000019">
    <property type="protein sequence ID" value="RDU23855.1"/>
    <property type="molecule type" value="Genomic_DNA"/>
</dbReference>
<name>A0A371AW98_9FIRM</name>
<keyword evidence="2" id="KW-1185">Reference proteome</keyword>
<dbReference type="RefSeq" id="WP_115481724.1">
    <property type="nucleotide sequence ID" value="NZ_QRCT01000019.1"/>
</dbReference>
<sequence>MFEKVNPYLKDELSKEAVAHKCGCRCVSESKTVGNAINLGISINGCYVTCRGTANRNANYSAAKNDKKY</sequence>
<comment type="caution">
    <text evidence="1">The sequence shown here is derived from an EMBL/GenBank/DDBJ whole genome shotgun (WGS) entry which is preliminary data.</text>
</comment>
<evidence type="ECO:0000313" key="2">
    <source>
        <dbReference type="Proteomes" id="UP000255036"/>
    </source>
</evidence>
<dbReference type="AlphaFoldDB" id="A0A371AW98"/>